<proteinExistence type="predicted"/>
<protein>
    <recommendedName>
        <fullName evidence="3">TonB-dependent receptor</fullName>
    </recommendedName>
</protein>
<organism evidence="1 2">
    <name type="scientific">Candidatus Sulfuritelmatomonas gaucii</name>
    <dbReference type="NCBI Taxonomy" id="2043161"/>
    <lineage>
        <taxon>Bacteria</taxon>
        <taxon>Pseudomonadati</taxon>
        <taxon>Acidobacteriota</taxon>
        <taxon>Terriglobia</taxon>
        <taxon>Terriglobales</taxon>
        <taxon>Acidobacteriaceae</taxon>
        <taxon>Candidatus Sulfuritelmatomonas</taxon>
    </lineage>
</organism>
<reference evidence="2" key="1">
    <citation type="submission" date="2018-02" db="EMBL/GenBank/DDBJ databases">
        <authorList>
            <person name="Hausmann B."/>
        </authorList>
    </citation>
    <scope>NUCLEOTIDE SEQUENCE [LARGE SCALE GENOMIC DNA]</scope>
    <source>
        <strain evidence="2">Peat soil MAG SbA5</strain>
    </source>
</reference>
<dbReference type="EMBL" id="OKRB01000076">
    <property type="protein sequence ID" value="SPE19132.1"/>
    <property type="molecule type" value="Genomic_DNA"/>
</dbReference>
<dbReference type="Proteomes" id="UP000239735">
    <property type="component" value="Unassembled WGS sequence"/>
</dbReference>
<dbReference type="AlphaFoldDB" id="A0A2N9L759"/>
<evidence type="ECO:0008006" key="3">
    <source>
        <dbReference type="Google" id="ProtNLM"/>
    </source>
</evidence>
<gene>
    <name evidence="1" type="ORF">SBA5_200044</name>
</gene>
<evidence type="ECO:0000313" key="2">
    <source>
        <dbReference type="Proteomes" id="UP000239735"/>
    </source>
</evidence>
<evidence type="ECO:0000313" key="1">
    <source>
        <dbReference type="EMBL" id="SPE19132.1"/>
    </source>
</evidence>
<sequence>MGGSASTGRKYSLRFSIQALNVFNNINYGNPVGTLNSPYFNRSTSLAGGPFSMGSAARRIFAQCSFSF</sequence>
<accession>A0A2N9L759</accession>
<name>A0A2N9L759_9BACT</name>